<keyword evidence="3" id="KW-1185">Reference proteome</keyword>
<evidence type="ECO:0000256" key="1">
    <source>
        <dbReference type="SAM" id="MobiDB-lite"/>
    </source>
</evidence>
<dbReference type="InParanoid" id="A0A067PKF8"/>
<gene>
    <name evidence="2" type="ORF">JAAARDRAFT_335622</name>
</gene>
<organism evidence="2 3">
    <name type="scientific">Jaapia argillacea MUCL 33604</name>
    <dbReference type="NCBI Taxonomy" id="933084"/>
    <lineage>
        <taxon>Eukaryota</taxon>
        <taxon>Fungi</taxon>
        <taxon>Dikarya</taxon>
        <taxon>Basidiomycota</taxon>
        <taxon>Agaricomycotina</taxon>
        <taxon>Agaricomycetes</taxon>
        <taxon>Agaricomycetidae</taxon>
        <taxon>Jaapiales</taxon>
        <taxon>Jaapiaceae</taxon>
        <taxon>Jaapia</taxon>
    </lineage>
</organism>
<reference evidence="3" key="1">
    <citation type="journal article" date="2014" name="Proc. Natl. Acad. Sci. U.S.A.">
        <title>Extensive sampling of basidiomycete genomes demonstrates inadequacy of the white-rot/brown-rot paradigm for wood decay fungi.</title>
        <authorList>
            <person name="Riley R."/>
            <person name="Salamov A.A."/>
            <person name="Brown D.W."/>
            <person name="Nagy L.G."/>
            <person name="Floudas D."/>
            <person name="Held B.W."/>
            <person name="Levasseur A."/>
            <person name="Lombard V."/>
            <person name="Morin E."/>
            <person name="Otillar R."/>
            <person name="Lindquist E.A."/>
            <person name="Sun H."/>
            <person name="LaButti K.M."/>
            <person name="Schmutz J."/>
            <person name="Jabbour D."/>
            <person name="Luo H."/>
            <person name="Baker S.E."/>
            <person name="Pisabarro A.G."/>
            <person name="Walton J.D."/>
            <person name="Blanchette R.A."/>
            <person name="Henrissat B."/>
            <person name="Martin F."/>
            <person name="Cullen D."/>
            <person name="Hibbett D.S."/>
            <person name="Grigoriev I.V."/>
        </authorList>
    </citation>
    <scope>NUCLEOTIDE SEQUENCE [LARGE SCALE GENOMIC DNA]</scope>
    <source>
        <strain evidence="3">MUCL 33604</strain>
    </source>
</reference>
<feature type="region of interest" description="Disordered" evidence="1">
    <location>
        <begin position="1"/>
        <end position="46"/>
    </location>
</feature>
<dbReference type="EMBL" id="KL197725">
    <property type="protein sequence ID" value="KDQ55398.1"/>
    <property type="molecule type" value="Genomic_DNA"/>
</dbReference>
<proteinExistence type="predicted"/>
<evidence type="ECO:0000313" key="3">
    <source>
        <dbReference type="Proteomes" id="UP000027265"/>
    </source>
</evidence>
<dbReference type="Proteomes" id="UP000027265">
    <property type="component" value="Unassembled WGS sequence"/>
</dbReference>
<feature type="compositionally biased region" description="Basic and acidic residues" evidence="1">
    <location>
        <begin position="1"/>
        <end position="17"/>
    </location>
</feature>
<evidence type="ECO:0000313" key="2">
    <source>
        <dbReference type="EMBL" id="KDQ55398.1"/>
    </source>
</evidence>
<protein>
    <submittedName>
        <fullName evidence="2">Uncharacterized protein</fullName>
    </submittedName>
</protein>
<feature type="compositionally biased region" description="Basic and acidic residues" evidence="1">
    <location>
        <begin position="32"/>
        <end position="46"/>
    </location>
</feature>
<name>A0A067PKF8_9AGAM</name>
<sequence>MDARAAKGIRSRGDAKCPNRVSPADMRAGPKMIEKSTKTGRWEDKDNRTVTVQNAEYQRTDSAKTGRQSCVHHGTDTGGGRGLQHASSCVFASMKLSIWPLERKISSGSENMIRSDEACDPVSGRSQLLVSLLGSCHAYRGEIWEEVFQDGSQQSLTVWDYHLLVQPTSSTSHPEVSWQVEGSISLRREAGL</sequence>
<accession>A0A067PKF8</accession>
<feature type="region of interest" description="Disordered" evidence="1">
    <location>
        <begin position="58"/>
        <end position="78"/>
    </location>
</feature>
<dbReference type="AlphaFoldDB" id="A0A067PKF8"/>
<dbReference type="HOGENOM" id="CLU_1415354_0_0_1"/>